<keyword evidence="3" id="KW-1185">Reference proteome</keyword>
<name>A0A512MJ95_9BACT</name>
<evidence type="ECO:0000256" key="1">
    <source>
        <dbReference type="SAM" id="SignalP"/>
    </source>
</evidence>
<dbReference type="AlphaFoldDB" id="A0A512MJ95"/>
<dbReference type="EMBL" id="BKAG01000091">
    <property type="protein sequence ID" value="GEP46361.1"/>
    <property type="molecule type" value="Genomic_DNA"/>
</dbReference>
<evidence type="ECO:0000313" key="3">
    <source>
        <dbReference type="Proteomes" id="UP000321577"/>
    </source>
</evidence>
<organism evidence="2 3">
    <name type="scientific">Brevifollis gellanilyticus</name>
    <dbReference type="NCBI Taxonomy" id="748831"/>
    <lineage>
        <taxon>Bacteria</taxon>
        <taxon>Pseudomonadati</taxon>
        <taxon>Verrucomicrobiota</taxon>
        <taxon>Verrucomicrobiia</taxon>
        <taxon>Verrucomicrobiales</taxon>
        <taxon>Verrucomicrobiaceae</taxon>
    </lineage>
</organism>
<keyword evidence="1" id="KW-0732">Signal</keyword>
<proteinExistence type="predicted"/>
<gene>
    <name evidence="2" type="ORF">BGE01nite_56520</name>
</gene>
<accession>A0A512MJ95</accession>
<dbReference type="RefSeq" id="WP_146856159.1">
    <property type="nucleotide sequence ID" value="NZ_BKAG01000091.1"/>
</dbReference>
<sequence>MKPFTLCYCLLVVTLSSAVVRGFHSGSHATVDETAIYELSTEAEEPRHLQGVTHEDFLVSVVPGQMPMRDESAECALEIVYAPAQK</sequence>
<reference evidence="2 3" key="1">
    <citation type="submission" date="2019-07" db="EMBL/GenBank/DDBJ databases">
        <title>Whole genome shotgun sequence of Brevifollis gellanilyticus NBRC 108608.</title>
        <authorList>
            <person name="Hosoyama A."/>
            <person name="Uohara A."/>
            <person name="Ohji S."/>
            <person name="Ichikawa N."/>
        </authorList>
    </citation>
    <scope>NUCLEOTIDE SEQUENCE [LARGE SCALE GENOMIC DNA]</scope>
    <source>
        <strain evidence="2 3">NBRC 108608</strain>
    </source>
</reference>
<evidence type="ECO:0000313" key="2">
    <source>
        <dbReference type="EMBL" id="GEP46361.1"/>
    </source>
</evidence>
<protein>
    <submittedName>
        <fullName evidence="2">Uncharacterized protein</fullName>
    </submittedName>
</protein>
<feature type="signal peptide" evidence="1">
    <location>
        <begin position="1"/>
        <end position="18"/>
    </location>
</feature>
<comment type="caution">
    <text evidence="2">The sequence shown here is derived from an EMBL/GenBank/DDBJ whole genome shotgun (WGS) entry which is preliminary data.</text>
</comment>
<feature type="chain" id="PRO_5021704995" evidence="1">
    <location>
        <begin position="19"/>
        <end position="86"/>
    </location>
</feature>
<dbReference type="Proteomes" id="UP000321577">
    <property type="component" value="Unassembled WGS sequence"/>
</dbReference>